<dbReference type="Gramene" id="PRQ54713">
    <property type="protein sequence ID" value="PRQ54713"/>
    <property type="gene ID" value="RchiOBHm_Chr1g0316731"/>
</dbReference>
<reference evidence="2 3" key="1">
    <citation type="journal article" date="2018" name="Nat. Genet.">
        <title>The Rosa genome provides new insights in the design of modern roses.</title>
        <authorList>
            <person name="Bendahmane M."/>
        </authorList>
    </citation>
    <scope>NUCLEOTIDE SEQUENCE [LARGE SCALE GENOMIC DNA]</scope>
    <source>
        <strain evidence="3">cv. Old Blush</strain>
    </source>
</reference>
<feature type="region of interest" description="Disordered" evidence="1">
    <location>
        <begin position="1"/>
        <end position="20"/>
    </location>
</feature>
<dbReference type="EMBL" id="PDCK01000039">
    <property type="protein sequence ID" value="PRQ54713.1"/>
    <property type="molecule type" value="Genomic_DNA"/>
</dbReference>
<sequence>MLQRNEGAEIDGHSLWGNDDASLDPIRVLSAAELEAYAIPTKEKSNAKNDLQQIDPTGTILNSCGSCMVQLRKESRWATSLFTVNNM</sequence>
<proteinExistence type="predicted"/>
<dbReference type="Proteomes" id="UP000238479">
    <property type="component" value="Chromosome 1"/>
</dbReference>
<organism evidence="2 3">
    <name type="scientific">Rosa chinensis</name>
    <name type="common">China rose</name>
    <dbReference type="NCBI Taxonomy" id="74649"/>
    <lineage>
        <taxon>Eukaryota</taxon>
        <taxon>Viridiplantae</taxon>
        <taxon>Streptophyta</taxon>
        <taxon>Embryophyta</taxon>
        <taxon>Tracheophyta</taxon>
        <taxon>Spermatophyta</taxon>
        <taxon>Magnoliopsida</taxon>
        <taxon>eudicotyledons</taxon>
        <taxon>Gunneridae</taxon>
        <taxon>Pentapetalae</taxon>
        <taxon>rosids</taxon>
        <taxon>fabids</taxon>
        <taxon>Rosales</taxon>
        <taxon>Rosaceae</taxon>
        <taxon>Rosoideae</taxon>
        <taxon>Rosoideae incertae sedis</taxon>
        <taxon>Rosa</taxon>
    </lineage>
</organism>
<evidence type="ECO:0000256" key="1">
    <source>
        <dbReference type="SAM" id="MobiDB-lite"/>
    </source>
</evidence>
<protein>
    <submittedName>
        <fullName evidence="2">Uncharacterized protein</fullName>
    </submittedName>
</protein>
<keyword evidence="3" id="KW-1185">Reference proteome</keyword>
<dbReference type="AlphaFoldDB" id="A0A2P6S7P7"/>
<evidence type="ECO:0000313" key="2">
    <source>
        <dbReference type="EMBL" id="PRQ54713.1"/>
    </source>
</evidence>
<evidence type="ECO:0000313" key="3">
    <source>
        <dbReference type="Proteomes" id="UP000238479"/>
    </source>
</evidence>
<gene>
    <name evidence="2" type="ORF">RchiOBHm_Chr1g0316731</name>
</gene>
<feature type="compositionally biased region" description="Basic and acidic residues" evidence="1">
    <location>
        <begin position="1"/>
        <end position="12"/>
    </location>
</feature>
<name>A0A2P6S7P7_ROSCH</name>
<accession>A0A2P6S7P7</accession>
<comment type="caution">
    <text evidence="2">The sequence shown here is derived from an EMBL/GenBank/DDBJ whole genome shotgun (WGS) entry which is preliminary data.</text>
</comment>